<evidence type="ECO:0000313" key="3">
    <source>
        <dbReference type="EMBL" id="MCM0621622.1"/>
    </source>
</evidence>
<evidence type="ECO:0008006" key="5">
    <source>
        <dbReference type="Google" id="ProtNLM"/>
    </source>
</evidence>
<dbReference type="RefSeq" id="WP_250828003.1">
    <property type="nucleotide sequence ID" value="NZ_JAMOIL010000021.1"/>
</dbReference>
<accession>A0A9X2IFT0</accession>
<name>A0A9X2IFT0_9ACTN</name>
<feature type="region of interest" description="Disordered" evidence="1">
    <location>
        <begin position="145"/>
        <end position="215"/>
    </location>
</feature>
<evidence type="ECO:0000256" key="1">
    <source>
        <dbReference type="SAM" id="MobiDB-lite"/>
    </source>
</evidence>
<keyword evidence="2" id="KW-0472">Membrane</keyword>
<feature type="compositionally biased region" description="Polar residues" evidence="1">
    <location>
        <begin position="148"/>
        <end position="163"/>
    </location>
</feature>
<sequence>MSQQTSALRVPRFAEQAYERAVESTRLRVVPAVRTRAPRAPFAVLVAGLLLGGVIGLLMFNTSLQSSAFAADALEDKAATLSAREEALSTDLETLRDPETIARKAQRLGMQIPAAPLFLSLSDGAVSGDVAGASVGASLNLREKATRVPSSWQAAPATTSSGSTDEKADEKSEKKSEKKQKAEKKNEKSEKKQRARASAGESALPTDDSAATATD</sequence>
<evidence type="ECO:0000313" key="4">
    <source>
        <dbReference type="Proteomes" id="UP001139485"/>
    </source>
</evidence>
<reference evidence="3" key="1">
    <citation type="submission" date="2022-05" db="EMBL/GenBank/DDBJ databases">
        <authorList>
            <person name="Tuo L."/>
        </authorList>
    </citation>
    <scope>NUCLEOTIDE SEQUENCE</scope>
    <source>
        <strain evidence="3">BSK12Z-4</strain>
    </source>
</reference>
<gene>
    <name evidence="3" type="ORF">M8330_15115</name>
</gene>
<feature type="transmembrane region" description="Helical" evidence="2">
    <location>
        <begin position="42"/>
        <end position="60"/>
    </location>
</feature>
<organism evidence="3 4">
    <name type="scientific">Nocardioides bruguierae</name>
    <dbReference type="NCBI Taxonomy" id="2945102"/>
    <lineage>
        <taxon>Bacteria</taxon>
        <taxon>Bacillati</taxon>
        <taxon>Actinomycetota</taxon>
        <taxon>Actinomycetes</taxon>
        <taxon>Propionibacteriales</taxon>
        <taxon>Nocardioidaceae</taxon>
        <taxon>Nocardioides</taxon>
    </lineage>
</organism>
<dbReference type="AlphaFoldDB" id="A0A9X2IFT0"/>
<dbReference type="EMBL" id="JAMOIL010000021">
    <property type="protein sequence ID" value="MCM0621622.1"/>
    <property type="molecule type" value="Genomic_DNA"/>
</dbReference>
<feature type="compositionally biased region" description="Basic and acidic residues" evidence="1">
    <location>
        <begin position="164"/>
        <end position="192"/>
    </location>
</feature>
<keyword evidence="2" id="KW-1133">Transmembrane helix</keyword>
<keyword evidence="2" id="KW-0812">Transmembrane</keyword>
<protein>
    <recommendedName>
        <fullName evidence="5">Cell division protein FtsL</fullName>
    </recommendedName>
</protein>
<evidence type="ECO:0000256" key="2">
    <source>
        <dbReference type="SAM" id="Phobius"/>
    </source>
</evidence>
<dbReference type="Proteomes" id="UP001139485">
    <property type="component" value="Unassembled WGS sequence"/>
</dbReference>
<keyword evidence="4" id="KW-1185">Reference proteome</keyword>
<proteinExistence type="predicted"/>
<comment type="caution">
    <text evidence="3">The sequence shown here is derived from an EMBL/GenBank/DDBJ whole genome shotgun (WGS) entry which is preliminary data.</text>
</comment>